<sequence>MPDVLETHFDALVFDCDGVILDSASLKRAAFADFYNDQPPALYQAILAYLSRGGGQPRDVKFHHIEAHILGRSINHHYIRELSSAFSRYIEAQVVNAPVLPGAVEFLERWRGRVPLYLLSATPQAELRRVISQRQLAAYFDDVLGAPPDKTNGLNSLIATRYHEAARTVMVGDSYNDYRAARSNTTHFIGITSDSKQSSPFPDGVITQPDLTDLESALKLLTLNYKKT</sequence>
<name>A0A285VD99_9GAMM</name>
<evidence type="ECO:0000256" key="3">
    <source>
        <dbReference type="ARBA" id="ARBA00006171"/>
    </source>
</evidence>
<dbReference type="PANTHER" id="PTHR43434:SF1">
    <property type="entry name" value="PHOSPHOGLYCOLATE PHOSPHATASE"/>
    <property type="match status" value="1"/>
</dbReference>
<dbReference type="InterPro" id="IPR023214">
    <property type="entry name" value="HAD_sf"/>
</dbReference>
<dbReference type="OrthoDB" id="9782449at2"/>
<accession>A0A285VD99</accession>
<dbReference type="PANTHER" id="PTHR43434">
    <property type="entry name" value="PHOSPHOGLYCOLATE PHOSPHATASE"/>
    <property type="match status" value="1"/>
</dbReference>
<evidence type="ECO:0000313" key="5">
    <source>
        <dbReference type="EMBL" id="SOC52079.1"/>
    </source>
</evidence>
<dbReference type="Proteomes" id="UP000219023">
    <property type="component" value="Unassembled WGS sequence"/>
</dbReference>
<dbReference type="SFLD" id="SFLDG01129">
    <property type="entry name" value="C1.5:_HAD__Beta-PGM__Phosphata"/>
    <property type="match status" value="1"/>
</dbReference>
<dbReference type="GO" id="GO:0005829">
    <property type="term" value="C:cytosol"/>
    <property type="evidence" value="ECO:0007669"/>
    <property type="project" value="TreeGrafter"/>
</dbReference>
<dbReference type="EC" id="3.1.3.18" evidence="4"/>
<evidence type="ECO:0000256" key="1">
    <source>
        <dbReference type="ARBA" id="ARBA00000830"/>
    </source>
</evidence>
<evidence type="ECO:0000256" key="4">
    <source>
        <dbReference type="ARBA" id="ARBA00013078"/>
    </source>
</evidence>
<comment type="pathway">
    <text evidence="2">Organic acid metabolism; glycolate biosynthesis; glycolate from 2-phosphoglycolate: step 1/1.</text>
</comment>
<dbReference type="InterPro" id="IPR036412">
    <property type="entry name" value="HAD-like_sf"/>
</dbReference>
<proteinExistence type="inferred from homology"/>
<dbReference type="InterPro" id="IPR023198">
    <property type="entry name" value="PGP-like_dom2"/>
</dbReference>
<dbReference type="SFLD" id="SFLDS00003">
    <property type="entry name" value="Haloacid_Dehalogenase"/>
    <property type="match status" value="1"/>
</dbReference>
<dbReference type="AlphaFoldDB" id="A0A285VD99"/>
<dbReference type="GO" id="GO:0006281">
    <property type="term" value="P:DNA repair"/>
    <property type="evidence" value="ECO:0007669"/>
    <property type="project" value="TreeGrafter"/>
</dbReference>
<dbReference type="CDD" id="cd01427">
    <property type="entry name" value="HAD_like"/>
    <property type="match status" value="1"/>
</dbReference>
<reference evidence="5 6" key="1">
    <citation type="submission" date="2017-08" db="EMBL/GenBank/DDBJ databases">
        <authorList>
            <person name="de Groot N.N."/>
        </authorList>
    </citation>
    <scope>NUCLEOTIDE SEQUENCE [LARGE SCALE GENOMIC DNA]</scope>
    <source>
        <strain evidence="5 6">USBA 855</strain>
    </source>
</reference>
<dbReference type="Gene3D" id="3.40.50.1000">
    <property type="entry name" value="HAD superfamily/HAD-like"/>
    <property type="match status" value="1"/>
</dbReference>
<dbReference type="Pfam" id="PF00702">
    <property type="entry name" value="Hydrolase"/>
    <property type="match status" value="1"/>
</dbReference>
<evidence type="ECO:0000313" key="6">
    <source>
        <dbReference type="Proteomes" id="UP000219023"/>
    </source>
</evidence>
<organism evidence="5 6">
    <name type="scientific">Chromohalobacter canadensis</name>
    <dbReference type="NCBI Taxonomy" id="141389"/>
    <lineage>
        <taxon>Bacteria</taxon>
        <taxon>Pseudomonadati</taxon>
        <taxon>Pseudomonadota</taxon>
        <taxon>Gammaproteobacteria</taxon>
        <taxon>Oceanospirillales</taxon>
        <taxon>Halomonadaceae</taxon>
        <taxon>Chromohalobacter</taxon>
    </lineage>
</organism>
<dbReference type="SUPFAM" id="SSF56784">
    <property type="entry name" value="HAD-like"/>
    <property type="match status" value="1"/>
</dbReference>
<dbReference type="InterPro" id="IPR050155">
    <property type="entry name" value="HAD-like_hydrolase_sf"/>
</dbReference>
<dbReference type="EMBL" id="OBQJ01000001">
    <property type="protein sequence ID" value="SOC52079.1"/>
    <property type="molecule type" value="Genomic_DNA"/>
</dbReference>
<dbReference type="GO" id="GO:0008967">
    <property type="term" value="F:phosphoglycolate phosphatase activity"/>
    <property type="evidence" value="ECO:0007669"/>
    <property type="project" value="UniProtKB-EC"/>
</dbReference>
<gene>
    <name evidence="5" type="ORF">SAMN05421509_101515</name>
</gene>
<comment type="similarity">
    <text evidence="3">Belongs to the HAD-like hydrolase superfamily. CbbY/CbbZ/Gph/YieH family.</text>
</comment>
<comment type="catalytic activity">
    <reaction evidence="1">
        <text>2-phosphoglycolate + H2O = glycolate + phosphate</text>
        <dbReference type="Rhea" id="RHEA:14369"/>
        <dbReference type="ChEBI" id="CHEBI:15377"/>
        <dbReference type="ChEBI" id="CHEBI:29805"/>
        <dbReference type="ChEBI" id="CHEBI:43474"/>
        <dbReference type="ChEBI" id="CHEBI:58033"/>
        <dbReference type="EC" id="3.1.3.18"/>
    </reaction>
</comment>
<protein>
    <recommendedName>
        <fullName evidence="4">phosphoglycolate phosphatase</fullName>
        <ecNumber evidence="4">3.1.3.18</ecNumber>
    </recommendedName>
</protein>
<evidence type="ECO:0000256" key="2">
    <source>
        <dbReference type="ARBA" id="ARBA00004818"/>
    </source>
</evidence>
<dbReference type="Gene3D" id="1.10.150.240">
    <property type="entry name" value="Putative phosphatase, domain 2"/>
    <property type="match status" value="1"/>
</dbReference>
<dbReference type="RefSeq" id="WP_097021728.1">
    <property type="nucleotide sequence ID" value="NZ_OBQJ01000001.1"/>
</dbReference>